<protein>
    <submittedName>
        <fullName evidence="1">Uncharacterized protein</fullName>
    </submittedName>
</protein>
<proteinExistence type="predicted"/>
<keyword evidence="2" id="KW-1185">Reference proteome</keyword>
<accession>A0ABU2JQ05</accession>
<evidence type="ECO:0000313" key="2">
    <source>
        <dbReference type="Proteomes" id="UP001183410"/>
    </source>
</evidence>
<dbReference type="Proteomes" id="UP001183410">
    <property type="component" value="Unassembled WGS sequence"/>
</dbReference>
<dbReference type="RefSeq" id="WP_311667114.1">
    <property type="nucleotide sequence ID" value="NZ_JAVREO010000006.1"/>
</dbReference>
<sequence length="160" mass="15997">MGYTLEAVIAGDALLGAAARELPGATVVPLAQGLALLPMTEGRYPGGSAAEPADGLGFWSLPAGFAAVLARWSAAGPVAYGEADYFGGTGEQRAAVWAAGALVWGPSHTPEGRPSSPAGSPLSQALRRLGATAGGAVDEFAAVGLDRHRSTERWARAGGG</sequence>
<evidence type="ECO:0000313" key="1">
    <source>
        <dbReference type="EMBL" id="MDT0267059.1"/>
    </source>
</evidence>
<name>A0ABU2JQ05_9ACTN</name>
<gene>
    <name evidence="1" type="ORF">RM844_12240</name>
</gene>
<dbReference type="EMBL" id="JAVREO010000006">
    <property type="protein sequence ID" value="MDT0267059.1"/>
    <property type="molecule type" value="Genomic_DNA"/>
</dbReference>
<comment type="caution">
    <text evidence="1">The sequence shown here is derived from an EMBL/GenBank/DDBJ whole genome shotgun (WGS) entry which is preliminary data.</text>
</comment>
<reference evidence="2" key="1">
    <citation type="submission" date="2023-07" db="EMBL/GenBank/DDBJ databases">
        <title>30 novel species of actinomycetes from the DSMZ collection.</title>
        <authorList>
            <person name="Nouioui I."/>
        </authorList>
    </citation>
    <scope>NUCLEOTIDE SEQUENCE [LARGE SCALE GENOMIC DNA]</scope>
    <source>
        <strain evidence="2">DSM 44915</strain>
    </source>
</reference>
<organism evidence="1 2">
    <name type="scientific">Streptomyces chisholmiae</name>
    <dbReference type="NCBI Taxonomy" id="3075540"/>
    <lineage>
        <taxon>Bacteria</taxon>
        <taxon>Bacillati</taxon>
        <taxon>Actinomycetota</taxon>
        <taxon>Actinomycetes</taxon>
        <taxon>Kitasatosporales</taxon>
        <taxon>Streptomycetaceae</taxon>
        <taxon>Streptomyces</taxon>
    </lineage>
</organism>